<reference evidence="6" key="1">
    <citation type="submission" date="2020-03" db="EMBL/GenBank/DDBJ databases">
        <title>Studies in the Genomics of Life Span.</title>
        <authorList>
            <person name="Glass D."/>
        </authorList>
    </citation>
    <scope>NUCLEOTIDE SEQUENCE</scope>
    <source>
        <strain evidence="6">LTLLF</strain>
        <tissue evidence="6">Muscle</tissue>
    </source>
</reference>
<dbReference type="Pfam" id="PF01655">
    <property type="entry name" value="Ribosomal_L32e"/>
    <property type="match status" value="1"/>
</dbReference>
<dbReference type="SMART" id="SM01393">
    <property type="entry name" value="Ribosomal_L32e"/>
    <property type="match status" value="1"/>
</dbReference>
<evidence type="ECO:0000313" key="7">
    <source>
        <dbReference type="Proteomes" id="UP000710432"/>
    </source>
</evidence>
<dbReference type="SUPFAM" id="SSF52042">
    <property type="entry name" value="Ribosomal protein L32e"/>
    <property type="match status" value="1"/>
</dbReference>
<comment type="caution">
    <text evidence="6">The sequence shown here is derived from an EMBL/GenBank/DDBJ whole genome shotgun (WGS) entry which is preliminary data.</text>
</comment>
<name>A0A8J6FZ84_MICOH</name>
<organism evidence="6 7">
    <name type="scientific">Microtus ochrogaster</name>
    <name type="common">Prairie vole</name>
    <dbReference type="NCBI Taxonomy" id="79684"/>
    <lineage>
        <taxon>Eukaryota</taxon>
        <taxon>Metazoa</taxon>
        <taxon>Chordata</taxon>
        <taxon>Craniata</taxon>
        <taxon>Vertebrata</taxon>
        <taxon>Euteleostomi</taxon>
        <taxon>Mammalia</taxon>
        <taxon>Eutheria</taxon>
        <taxon>Euarchontoglires</taxon>
        <taxon>Glires</taxon>
        <taxon>Rodentia</taxon>
        <taxon>Myomorpha</taxon>
        <taxon>Muroidea</taxon>
        <taxon>Cricetidae</taxon>
        <taxon>Arvicolinae</taxon>
        <taxon>Microtus</taxon>
    </lineage>
</organism>
<dbReference type="Proteomes" id="UP000710432">
    <property type="component" value="Unassembled WGS sequence"/>
</dbReference>
<dbReference type="EMBL" id="JAATJU010026500">
    <property type="protein sequence ID" value="KAH0501552.1"/>
    <property type="molecule type" value="Genomic_DNA"/>
</dbReference>
<protein>
    <recommendedName>
        <fullName evidence="4">60S ribosomal protein L32</fullName>
    </recommendedName>
</protein>
<dbReference type="GO" id="GO:0006412">
    <property type="term" value="P:translation"/>
    <property type="evidence" value="ECO:0007669"/>
    <property type="project" value="InterPro"/>
</dbReference>
<keyword evidence="2 6" id="KW-0689">Ribosomal protein</keyword>
<evidence type="ECO:0000256" key="3">
    <source>
        <dbReference type="ARBA" id="ARBA00023274"/>
    </source>
</evidence>
<dbReference type="GO" id="GO:0022625">
    <property type="term" value="C:cytosolic large ribosomal subunit"/>
    <property type="evidence" value="ECO:0007669"/>
    <property type="project" value="TreeGrafter"/>
</dbReference>
<dbReference type="PANTHER" id="PTHR23413:SF1">
    <property type="entry name" value="RIBOSOMAL PROTEIN L32"/>
    <property type="match status" value="1"/>
</dbReference>
<gene>
    <name evidence="6" type="ORF">LTLLF_195420</name>
</gene>
<comment type="similarity">
    <text evidence="1">Belongs to the eukaryotic ribosomal protein eL32 family.</text>
</comment>
<evidence type="ECO:0000256" key="5">
    <source>
        <dbReference type="SAM" id="MobiDB-lite"/>
    </source>
</evidence>
<evidence type="ECO:0000313" key="6">
    <source>
        <dbReference type="EMBL" id="KAH0501552.1"/>
    </source>
</evidence>
<dbReference type="PANTHER" id="PTHR23413">
    <property type="entry name" value="60S RIBOSOMAL PROTEIN L32 AND DNA-DIRECTED RNA POLYMERASE II, SUBUNIT N"/>
    <property type="match status" value="1"/>
</dbReference>
<evidence type="ECO:0000256" key="1">
    <source>
        <dbReference type="ARBA" id="ARBA00008431"/>
    </source>
</evidence>
<feature type="region of interest" description="Disordered" evidence="5">
    <location>
        <begin position="83"/>
        <end position="118"/>
    </location>
</feature>
<keyword evidence="3" id="KW-0687">Ribonucleoprotein</keyword>
<evidence type="ECO:0000256" key="2">
    <source>
        <dbReference type="ARBA" id="ARBA00022980"/>
    </source>
</evidence>
<dbReference type="InterPro" id="IPR036351">
    <property type="entry name" value="Ribosomal_eL32_sf"/>
</dbReference>
<dbReference type="InterPro" id="IPR001515">
    <property type="entry name" value="Ribosomal_eL32"/>
</dbReference>
<sequence length="118" mass="13126">MAALWPLVKSKVLKHRAKKFTQHQSDGYVKIKRNCLKPRGVESSVQRRFNVRILMSSIGYGNSKKTKHICLVVTMTERATQLATRATNPNANRASNPNTTRATNPNVTRATNPNAGLP</sequence>
<evidence type="ECO:0000256" key="4">
    <source>
        <dbReference type="ARBA" id="ARBA00035335"/>
    </source>
</evidence>
<accession>A0A8J6FZ84</accession>
<proteinExistence type="inferred from homology"/>
<dbReference type="GO" id="GO:0003735">
    <property type="term" value="F:structural constituent of ribosome"/>
    <property type="evidence" value="ECO:0007669"/>
    <property type="project" value="InterPro"/>
</dbReference>
<dbReference type="AlphaFoldDB" id="A0A8J6FZ84"/>